<gene>
    <name evidence="3" type="ORF">ILEXP_LOCUS45966</name>
</gene>
<dbReference type="Pfam" id="PF01327">
    <property type="entry name" value="Pep_deformylase"/>
    <property type="match status" value="1"/>
</dbReference>
<reference evidence="3 4" key="1">
    <citation type="submission" date="2024-02" db="EMBL/GenBank/DDBJ databases">
        <authorList>
            <person name="Vignale AGUSTIN F."/>
            <person name="Sosa J E."/>
            <person name="Modenutti C."/>
        </authorList>
    </citation>
    <scope>NUCLEOTIDE SEQUENCE [LARGE SCALE GENOMIC DNA]</scope>
</reference>
<accession>A0ABC8U914</accession>
<evidence type="ECO:0000313" key="4">
    <source>
        <dbReference type="Proteomes" id="UP001642360"/>
    </source>
</evidence>
<evidence type="ECO:0000256" key="1">
    <source>
        <dbReference type="ARBA" id="ARBA00010759"/>
    </source>
</evidence>
<dbReference type="Gene3D" id="3.90.45.10">
    <property type="entry name" value="Peptide deformylase"/>
    <property type="match status" value="1"/>
</dbReference>
<comment type="caution">
    <text evidence="3">The sequence shown here is derived from an EMBL/GenBank/DDBJ whole genome shotgun (WGS) entry which is preliminary data.</text>
</comment>
<name>A0ABC8U914_9AQUA</name>
<dbReference type="InterPro" id="IPR036821">
    <property type="entry name" value="Peptide_deformylase_sf"/>
</dbReference>
<comment type="similarity">
    <text evidence="1">Belongs to the polypeptide deformylase family.</text>
</comment>
<evidence type="ECO:0000256" key="2">
    <source>
        <dbReference type="ARBA" id="ARBA00012175"/>
    </source>
</evidence>
<dbReference type="AlphaFoldDB" id="A0ABC8U914"/>
<dbReference type="SUPFAM" id="SSF56420">
    <property type="entry name" value="Peptide deformylase"/>
    <property type="match status" value="1"/>
</dbReference>
<proteinExistence type="inferred from homology"/>
<dbReference type="EC" id="3.5.1.88" evidence="2"/>
<dbReference type="EMBL" id="CAUOFW020006758">
    <property type="protein sequence ID" value="CAK9176127.1"/>
    <property type="molecule type" value="Genomic_DNA"/>
</dbReference>
<organism evidence="3 4">
    <name type="scientific">Ilex paraguariensis</name>
    <name type="common">yerba mate</name>
    <dbReference type="NCBI Taxonomy" id="185542"/>
    <lineage>
        <taxon>Eukaryota</taxon>
        <taxon>Viridiplantae</taxon>
        <taxon>Streptophyta</taxon>
        <taxon>Embryophyta</taxon>
        <taxon>Tracheophyta</taxon>
        <taxon>Spermatophyta</taxon>
        <taxon>Magnoliopsida</taxon>
        <taxon>eudicotyledons</taxon>
        <taxon>Gunneridae</taxon>
        <taxon>Pentapetalae</taxon>
        <taxon>asterids</taxon>
        <taxon>campanulids</taxon>
        <taxon>Aquifoliales</taxon>
        <taxon>Aquifoliaceae</taxon>
        <taxon>Ilex</taxon>
    </lineage>
</organism>
<evidence type="ECO:0000313" key="3">
    <source>
        <dbReference type="EMBL" id="CAK9176127.1"/>
    </source>
</evidence>
<dbReference type="GO" id="GO:0042586">
    <property type="term" value="F:peptide deformylase activity"/>
    <property type="evidence" value="ECO:0007669"/>
    <property type="project" value="UniProtKB-EC"/>
</dbReference>
<dbReference type="Proteomes" id="UP001642360">
    <property type="component" value="Unassembled WGS sequence"/>
</dbReference>
<protein>
    <recommendedName>
        <fullName evidence="2">peptide deformylase</fullName>
        <ecNumber evidence="2">3.5.1.88</ecNumber>
    </recommendedName>
</protein>
<sequence>MACATWLHSSQLSRALLPIRRLRTSLLPSKLRRFNRFTSTSTTRLITSSSPFKRPLMAVNVQAKRGFSIKEDEVASPADLYFEAPLSIVEYPDPLLRAKNKRIDSFDENLKRLVDEMFDVMYK</sequence>
<dbReference type="InterPro" id="IPR023635">
    <property type="entry name" value="Peptide_deformylase"/>
</dbReference>
<keyword evidence="4" id="KW-1185">Reference proteome</keyword>